<evidence type="ECO:0000256" key="1">
    <source>
        <dbReference type="ARBA" id="ARBA00010617"/>
    </source>
</evidence>
<reference evidence="2 3" key="1">
    <citation type="submission" date="2020-08" db="EMBL/GenBank/DDBJ databases">
        <title>Sequencing the genomes of 1000 actinobacteria strains.</title>
        <authorList>
            <person name="Klenk H.-P."/>
        </authorList>
    </citation>
    <scope>NUCLEOTIDE SEQUENCE [LARGE SCALE GENOMIC DNA]</scope>
    <source>
        <strain evidence="2 3">DSM 44230</strain>
    </source>
</reference>
<proteinExistence type="inferred from homology"/>
<evidence type="ECO:0000313" key="2">
    <source>
        <dbReference type="EMBL" id="MBB4677106.1"/>
    </source>
</evidence>
<dbReference type="RefSeq" id="WP_185003002.1">
    <property type="nucleotide sequence ID" value="NZ_BAAAUI010000002.1"/>
</dbReference>
<dbReference type="EMBL" id="JACHMH010000001">
    <property type="protein sequence ID" value="MBB4677106.1"/>
    <property type="molecule type" value="Genomic_DNA"/>
</dbReference>
<dbReference type="InterPro" id="IPR036396">
    <property type="entry name" value="Cyt_P450_sf"/>
</dbReference>
<comment type="caution">
    <text evidence="2">The sequence shown here is derived from an EMBL/GenBank/DDBJ whole genome shotgun (WGS) entry which is preliminary data.</text>
</comment>
<dbReference type="Proteomes" id="UP000533598">
    <property type="component" value="Unassembled WGS sequence"/>
</dbReference>
<accession>A0A7W7FSI6</accession>
<dbReference type="SUPFAM" id="SSF48264">
    <property type="entry name" value="Cytochrome P450"/>
    <property type="match status" value="1"/>
</dbReference>
<dbReference type="GO" id="GO:0006707">
    <property type="term" value="P:cholesterol catabolic process"/>
    <property type="evidence" value="ECO:0007669"/>
    <property type="project" value="TreeGrafter"/>
</dbReference>
<dbReference type="PANTHER" id="PTHR46696">
    <property type="entry name" value="P450, PUTATIVE (EUROFUNG)-RELATED"/>
    <property type="match status" value="1"/>
</dbReference>
<comment type="similarity">
    <text evidence="1">Belongs to the cytochrome P450 family.</text>
</comment>
<keyword evidence="2" id="KW-0808">Transferase</keyword>
<dbReference type="GO" id="GO:0020037">
    <property type="term" value="F:heme binding"/>
    <property type="evidence" value="ECO:0007669"/>
    <property type="project" value="InterPro"/>
</dbReference>
<dbReference type="GO" id="GO:0016740">
    <property type="term" value="F:transferase activity"/>
    <property type="evidence" value="ECO:0007669"/>
    <property type="project" value="UniProtKB-KW"/>
</dbReference>
<dbReference type="GO" id="GO:0036199">
    <property type="term" value="F:cholest-4-en-3-one 26-monooxygenase activity"/>
    <property type="evidence" value="ECO:0007669"/>
    <property type="project" value="TreeGrafter"/>
</dbReference>
<dbReference type="PRINTS" id="PR00359">
    <property type="entry name" value="BP450"/>
</dbReference>
<dbReference type="PANTHER" id="PTHR46696:SF4">
    <property type="entry name" value="BIOTIN BIOSYNTHESIS CYTOCHROME P450"/>
    <property type="match status" value="1"/>
</dbReference>
<sequence>MSDRTPSQLGLHLQMTRGLQWHFGTTGDPYALILRAQADDPTPFHAMVRERGVLHQSLLGAYVTADHDLGRTILTDPRLGLRKADGEPPAPQVLSLDETFLGLGAAEHARITERAANLLSEQAVHIHEPHVRRLAEDRISGHSGQFDLVTDFAAPLAVDLTADLLGIPDPDRAHFAGLCADLRPTLDSLVCPQPLGPTRALLAALANVTRLLSDMGCTVPEARHAAVITATAGVEIGTTLVVNAVAALLARPEQWAKLVGDPGLAADAIAETLRYDAPVQLHTRVALSDMEFAGTEIPKDSQLVVLSGAAGRDPELYADADEFELTRNPGPTPLAFTGGFHSGLLAPLLRVHAETALRVLAEHTPRLRQTGKLVRRRRSPVLRGPLTLPVTA</sequence>
<dbReference type="GO" id="GO:0005506">
    <property type="term" value="F:iron ion binding"/>
    <property type="evidence" value="ECO:0007669"/>
    <property type="project" value="InterPro"/>
</dbReference>
<name>A0A7W7FSI6_9PSEU</name>
<dbReference type="GO" id="GO:0008395">
    <property type="term" value="F:steroid hydroxylase activity"/>
    <property type="evidence" value="ECO:0007669"/>
    <property type="project" value="TreeGrafter"/>
</dbReference>
<protein>
    <submittedName>
        <fullName evidence="2">P450-derived glycosyltransferase activator</fullName>
    </submittedName>
</protein>
<dbReference type="NCBIfam" id="TIGR04515">
    <property type="entry name" value="P450_rel_GT_act"/>
    <property type="match status" value="1"/>
</dbReference>
<evidence type="ECO:0000313" key="3">
    <source>
        <dbReference type="Proteomes" id="UP000533598"/>
    </source>
</evidence>
<dbReference type="InterPro" id="IPR030958">
    <property type="entry name" value="P450-rel_GT_act"/>
</dbReference>
<dbReference type="InterPro" id="IPR002397">
    <property type="entry name" value="Cyt_P450_B"/>
</dbReference>
<keyword evidence="3" id="KW-1185">Reference proteome</keyword>
<dbReference type="Pfam" id="PF00067">
    <property type="entry name" value="p450"/>
    <property type="match status" value="1"/>
</dbReference>
<dbReference type="AlphaFoldDB" id="A0A7W7FSI6"/>
<dbReference type="InterPro" id="IPR001128">
    <property type="entry name" value="Cyt_P450"/>
</dbReference>
<gene>
    <name evidence="2" type="ORF">HNR67_003224</name>
</gene>
<dbReference type="Gene3D" id="1.10.630.10">
    <property type="entry name" value="Cytochrome P450"/>
    <property type="match status" value="1"/>
</dbReference>
<organism evidence="2 3">
    <name type="scientific">Crossiella cryophila</name>
    <dbReference type="NCBI Taxonomy" id="43355"/>
    <lineage>
        <taxon>Bacteria</taxon>
        <taxon>Bacillati</taxon>
        <taxon>Actinomycetota</taxon>
        <taxon>Actinomycetes</taxon>
        <taxon>Pseudonocardiales</taxon>
        <taxon>Pseudonocardiaceae</taxon>
        <taxon>Crossiella</taxon>
    </lineage>
</organism>